<dbReference type="PANTHER" id="PTHR46825:SF9">
    <property type="entry name" value="BETA-LACTAMASE-RELATED DOMAIN-CONTAINING PROTEIN"/>
    <property type="match status" value="1"/>
</dbReference>
<keyword evidence="1" id="KW-0732">Signal</keyword>
<dbReference type="EMBL" id="JBHRXV010000001">
    <property type="protein sequence ID" value="MFC3711531.1"/>
    <property type="molecule type" value="Genomic_DNA"/>
</dbReference>
<dbReference type="PANTHER" id="PTHR46825">
    <property type="entry name" value="D-ALANYL-D-ALANINE-CARBOXYPEPTIDASE/ENDOPEPTIDASE AMPH"/>
    <property type="match status" value="1"/>
</dbReference>
<evidence type="ECO:0000313" key="3">
    <source>
        <dbReference type="EMBL" id="MFC3711531.1"/>
    </source>
</evidence>
<feature type="chain" id="PRO_5046870649" evidence="1">
    <location>
        <begin position="17"/>
        <end position="524"/>
    </location>
</feature>
<accession>A0ABV7X6G9</accession>
<feature type="domain" description="Beta-lactamase-related" evidence="2">
    <location>
        <begin position="32"/>
        <end position="332"/>
    </location>
</feature>
<dbReference type="EC" id="3.-.-.-" evidence="3"/>
<dbReference type="InterPro" id="IPR012338">
    <property type="entry name" value="Beta-lactam/transpept-like"/>
</dbReference>
<dbReference type="InterPro" id="IPR001466">
    <property type="entry name" value="Beta-lactam-related"/>
</dbReference>
<organism evidence="3 4">
    <name type="scientific">Sphingoaurantiacus capsulatus</name>
    <dbReference type="NCBI Taxonomy" id="1771310"/>
    <lineage>
        <taxon>Bacteria</taxon>
        <taxon>Pseudomonadati</taxon>
        <taxon>Pseudomonadota</taxon>
        <taxon>Alphaproteobacteria</taxon>
        <taxon>Sphingomonadales</taxon>
        <taxon>Sphingosinicellaceae</taxon>
        <taxon>Sphingoaurantiacus</taxon>
    </lineage>
</organism>
<protein>
    <submittedName>
        <fullName evidence="3">Serine hydrolase domain-containing protein</fullName>
        <ecNumber evidence="3">3.-.-.-</ecNumber>
    </submittedName>
</protein>
<evidence type="ECO:0000256" key="1">
    <source>
        <dbReference type="SAM" id="SignalP"/>
    </source>
</evidence>
<gene>
    <name evidence="3" type="ORF">ACFOMD_03045</name>
</gene>
<sequence length="524" mass="56401">MRLIALLLAVALAAPAASQPNLDDLFARWSSPSAPGCAVAVAKDGRTIIDKAYGGADLEHGVANTPATIFEAGSVSKQFTAAAILLLVEDGKLKLDDDVRQHVPELSPSLPRLTLDHLINHTSGLRDWGSVMDLAGWPRGTRAYTPPDVLDIIARQQALNYPPGAEYSYTNSGYNLMALIVERVSGQTLAAFTAARLFAPMGMTNTSWRDDFRRVVPGRAIAYERDGETWTQAMPFEDAYGNGGLLTTTADLLRWNDALTAGRLGAFVTSKLQERAHLTDGTPITYARGLFVDRWRNREQVAHSGSTGGYRAWLGRLPDEKLSVALLCNAGDVSSTMLAHQVIDRMLGVPEEATLPPAPVNGGAGTFIAETTHTPVTLIDDAGTLRIKDGPSLAPLPNGRLRGRGGEVAFEGRDRFVLHTPEGNRVAYRRVAPWAPAAADLAALAGRYRSDEADATYVAFVESGALKLRHDRRPGLIVTLAPITADLFDAEGDGIVRVIRDGEKISALSFGVSRVRDLRLAKLP</sequence>
<dbReference type="Pfam" id="PF00144">
    <property type="entry name" value="Beta-lactamase"/>
    <property type="match status" value="1"/>
</dbReference>
<dbReference type="InterPro" id="IPR050491">
    <property type="entry name" value="AmpC-like"/>
</dbReference>
<comment type="caution">
    <text evidence="3">The sequence shown here is derived from an EMBL/GenBank/DDBJ whole genome shotgun (WGS) entry which is preliminary data.</text>
</comment>
<proteinExistence type="predicted"/>
<dbReference type="Proteomes" id="UP001595615">
    <property type="component" value="Unassembled WGS sequence"/>
</dbReference>
<dbReference type="SUPFAM" id="SSF56601">
    <property type="entry name" value="beta-lactamase/transpeptidase-like"/>
    <property type="match status" value="1"/>
</dbReference>
<evidence type="ECO:0000313" key="4">
    <source>
        <dbReference type="Proteomes" id="UP001595615"/>
    </source>
</evidence>
<keyword evidence="4" id="KW-1185">Reference proteome</keyword>
<dbReference type="GO" id="GO:0016787">
    <property type="term" value="F:hydrolase activity"/>
    <property type="evidence" value="ECO:0007669"/>
    <property type="project" value="UniProtKB-KW"/>
</dbReference>
<reference evidence="4" key="1">
    <citation type="journal article" date="2019" name="Int. J. Syst. Evol. Microbiol.">
        <title>The Global Catalogue of Microorganisms (GCM) 10K type strain sequencing project: providing services to taxonomists for standard genome sequencing and annotation.</title>
        <authorList>
            <consortium name="The Broad Institute Genomics Platform"/>
            <consortium name="The Broad Institute Genome Sequencing Center for Infectious Disease"/>
            <person name="Wu L."/>
            <person name="Ma J."/>
        </authorList>
    </citation>
    <scope>NUCLEOTIDE SEQUENCE [LARGE SCALE GENOMIC DNA]</scope>
    <source>
        <strain evidence="4">KCTC 42644</strain>
    </source>
</reference>
<dbReference type="RefSeq" id="WP_380856615.1">
    <property type="nucleotide sequence ID" value="NZ_JBHRXV010000001.1"/>
</dbReference>
<feature type="signal peptide" evidence="1">
    <location>
        <begin position="1"/>
        <end position="16"/>
    </location>
</feature>
<dbReference type="Gene3D" id="3.40.710.10">
    <property type="entry name" value="DD-peptidase/beta-lactamase superfamily"/>
    <property type="match status" value="1"/>
</dbReference>
<evidence type="ECO:0000259" key="2">
    <source>
        <dbReference type="Pfam" id="PF00144"/>
    </source>
</evidence>
<name>A0ABV7X6G9_9SPHN</name>
<keyword evidence="3" id="KW-0378">Hydrolase</keyword>